<evidence type="ECO:0000259" key="2">
    <source>
        <dbReference type="Pfam" id="PF25390"/>
    </source>
</evidence>
<protein>
    <submittedName>
        <fullName evidence="3">Alpha-tubulin suppressor</fullName>
    </submittedName>
</protein>
<keyword evidence="1" id="KW-0677">Repeat</keyword>
<keyword evidence="4" id="KW-1185">Reference proteome</keyword>
<dbReference type="PANTHER" id="PTHR22872">
    <property type="entry name" value="BTK-BINDING PROTEIN-RELATED"/>
    <property type="match status" value="1"/>
</dbReference>
<accession>A0A1M6QP17</accession>
<proteinExistence type="predicted"/>
<dbReference type="PROSITE" id="PS50012">
    <property type="entry name" value="RCC1_3"/>
    <property type="match status" value="7"/>
</dbReference>
<evidence type="ECO:0000313" key="4">
    <source>
        <dbReference type="Proteomes" id="UP000183994"/>
    </source>
</evidence>
<dbReference type="Pfam" id="PF25390">
    <property type="entry name" value="WD40_RLD"/>
    <property type="match status" value="1"/>
</dbReference>
<dbReference type="InterPro" id="IPR058923">
    <property type="entry name" value="RCC1-like_dom"/>
</dbReference>
<feature type="domain" description="RCC1-like" evidence="2">
    <location>
        <begin position="112"/>
        <end position="419"/>
    </location>
</feature>
<dbReference type="PROSITE" id="PS51257">
    <property type="entry name" value="PROKAR_LIPOPROTEIN"/>
    <property type="match status" value="1"/>
</dbReference>
<dbReference type="InterPro" id="IPR009091">
    <property type="entry name" value="RCC1/BLIP-II"/>
</dbReference>
<evidence type="ECO:0000313" key="3">
    <source>
        <dbReference type="EMBL" id="SHK21757.1"/>
    </source>
</evidence>
<name>A0A1M6QP17_9BACT</name>
<gene>
    <name evidence="3" type="ORF">SAMN02745216_03086</name>
</gene>
<dbReference type="AlphaFoldDB" id="A0A1M6QP17"/>
<dbReference type="Gene3D" id="2.130.10.30">
    <property type="entry name" value="Regulator of chromosome condensation 1/beta-lactamase-inhibitor protein II"/>
    <property type="match status" value="2"/>
</dbReference>
<dbReference type="SUPFAM" id="SSF50985">
    <property type="entry name" value="RCC1/BLIP-II"/>
    <property type="match status" value="1"/>
</dbReference>
<dbReference type="PRINTS" id="PR00633">
    <property type="entry name" value="RCCNDNSATION"/>
</dbReference>
<dbReference type="InterPro" id="IPR000408">
    <property type="entry name" value="Reg_chr_condens"/>
</dbReference>
<dbReference type="RefSeq" id="WP_073477163.1">
    <property type="nucleotide sequence ID" value="NZ_FQZU01000020.1"/>
</dbReference>
<dbReference type="Pfam" id="PF13540">
    <property type="entry name" value="RCC1_2"/>
    <property type="match status" value="1"/>
</dbReference>
<dbReference type="Proteomes" id="UP000183994">
    <property type="component" value="Unassembled WGS sequence"/>
</dbReference>
<evidence type="ECO:0000256" key="1">
    <source>
        <dbReference type="ARBA" id="ARBA00022737"/>
    </source>
</evidence>
<dbReference type="EMBL" id="FQZU01000020">
    <property type="protein sequence ID" value="SHK21757.1"/>
    <property type="molecule type" value="Genomic_DNA"/>
</dbReference>
<dbReference type="PROSITE" id="PS00626">
    <property type="entry name" value="RCC1_2"/>
    <property type="match status" value="3"/>
</dbReference>
<organism evidence="3 4">
    <name type="scientific">Desulfatibacillum alkenivorans DSM 16219</name>
    <dbReference type="NCBI Taxonomy" id="1121393"/>
    <lineage>
        <taxon>Bacteria</taxon>
        <taxon>Pseudomonadati</taxon>
        <taxon>Thermodesulfobacteriota</taxon>
        <taxon>Desulfobacteria</taxon>
        <taxon>Desulfobacterales</taxon>
        <taxon>Desulfatibacillaceae</taxon>
        <taxon>Desulfatibacillum</taxon>
    </lineage>
</organism>
<dbReference type="InterPro" id="IPR051625">
    <property type="entry name" value="Signaling_Regulatory_Domain"/>
</dbReference>
<reference evidence="4" key="1">
    <citation type="submission" date="2016-11" db="EMBL/GenBank/DDBJ databases">
        <authorList>
            <person name="Varghese N."/>
            <person name="Submissions S."/>
        </authorList>
    </citation>
    <scope>NUCLEOTIDE SEQUENCE [LARGE SCALE GENOMIC DNA]</scope>
    <source>
        <strain evidence="4">DSM 16219</strain>
    </source>
</reference>
<dbReference type="STRING" id="1121393.SAMN02745216_03086"/>
<sequence>MLRSMVPSERSLKPALFAAIVMTVLLMSCLACTSSLPRLAKETRTSAPHRNTPSPVWGIAAGGGYHSLVAKSDGTVWAWGANPSGQLGIGTNKASHSPVQVMHKSGAPLNGVVKVAAGERHSLALTSQGEVWTWGDNSRGQLGDGFFYERRSPVKVRHIRTNPLINVLDAACGGKHSLAVTSDGTVWAWGANNDGQIGDGTLKNRQNPRQVMRFGKPLDGVKAVAAGFAHSLALGVDGTVWAWGDNEFGQLGDCSDYDRKAPVQVMQSVDKPLDNVVAIAAGRAFSLALTRDGEVWAWGNNDVGQLGMGPNNSFIRDPLPVRAANGVPLKGVRAVTANGRHSLALMNDGSVLAWGAGDRGQLGQGAQNHEDHPALASLHSVICLAAGRCHSLAVTENGAVLAWGDNQEGQLGIGKADKNLHALPEKTLLSGSPFISR</sequence>